<keyword evidence="7" id="KW-1185">Reference proteome</keyword>
<dbReference type="FunFam" id="3.30.70.270:FF:000001">
    <property type="entry name" value="Diguanylate cyclase domain protein"/>
    <property type="match status" value="1"/>
</dbReference>
<dbReference type="GO" id="GO:0043709">
    <property type="term" value="P:cell adhesion involved in single-species biofilm formation"/>
    <property type="evidence" value="ECO:0007669"/>
    <property type="project" value="TreeGrafter"/>
</dbReference>
<dbReference type="Pfam" id="PF08448">
    <property type="entry name" value="PAS_4"/>
    <property type="match status" value="1"/>
</dbReference>
<dbReference type="InterPro" id="IPR033425">
    <property type="entry name" value="MASE3"/>
</dbReference>
<dbReference type="SUPFAM" id="SSF55785">
    <property type="entry name" value="PYP-like sensor domain (PAS domain)"/>
    <property type="match status" value="1"/>
</dbReference>
<dbReference type="STRING" id="1499967.U27_01250"/>
<evidence type="ECO:0000256" key="2">
    <source>
        <dbReference type="SAM" id="Phobius"/>
    </source>
</evidence>
<dbReference type="eggNOG" id="COG3829">
    <property type="taxonomic scope" value="Bacteria"/>
</dbReference>
<dbReference type="SMART" id="SM00091">
    <property type="entry name" value="PAS"/>
    <property type="match status" value="1"/>
</dbReference>
<dbReference type="NCBIfam" id="TIGR00229">
    <property type="entry name" value="sensory_box"/>
    <property type="match status" value="1"/>
</dbReference>
<reference evidence="6" key="1">
    <citation type="journal article" date="2015" name="PeerJ">
        <title>First genomic representation of candidate bacterial phylum KSB3 points to enhanced environmental sensing as a trigger of wastewater bulking.</title>
        <authorList>
            <person name="Sekiguchi Y."/>
            <person name="Ohashi A."/>
            <person name="Parks D.H."/>
            <person name="Yamauchi T."/>
            <person name="Tyson G.W."/>
            <person name="Hugenholtz P."/>
        </authorList>
    </citation>
    <scope>NUCLEOTIDE SEQUENCE [LARGE SCALE GENOMIC DNA]</scope>
</reference>
<dbReference type="GO" id="GO:1902201">
    <property type="term" value="P:negative regulation of bacterial-type flagellum-dependent cell motility"/>
    <property type="evidence" value="ECO:0007669"/>
    <property type="project" value="TreeGrafter"/>
</dbReference>
<dbReference type="InterPro" id="IPR050469">
    <property type="entry name" value="Diguanylate_Cyclase"/>
</dbReference>
<gene>
    <name evidence="6" type="ORF">U27_01250</name>
</gene>
<dbReference type="Pfam" id="PF00990">
    <property type="entry name" value="GGDEF"/>
    <property type="match status" value="1"/>
</dbReference>
<dbReference type="GO" id="GO:0052621">
    <property type="term" value="F:diguanylate cyclase activity"/>
    <property type="evidence" value="ECO:0007669"/>
    <property type="project" value="TreeGrafter"/>
</dbReference>
<dbReference type="SUPFAM" id="SSF55073">
    <property type="entry name" value="Nucleotide cyclase"/>
    <property type="match status" value="1"/>
</dbReference>
<dbReference type="PANTHER" id="PTHR45138:SF9">
    <property type="entry name" value="DIGUANYLATE CYCLASE DGCM-RELATED"/>
    <property type="match status" value="1"/>
</dbReference>
<dbReference type="SUPFAM" id="SSF55781">
    <property type="entry name" value="GAF domain-like"/>
    <property type="match status" value="1"/>
</dbReference>
<feature type="domain" description="GGDEF" evidence="5">
    <location>
        <begin position="596"/>
        <end position="729"/>
    </location>
</feature>
<evidence type="ECO:0000313" key="6">
    <source>
        <dbReference type="EMBL" id="GAK61350.1"/>
    </source>
</evidence>
<dbReference type="EMBL" id="DF820478">
    <property type="protein sequence ID" value="GAK61350.1"/>
    <property type="molecule type" value="Genomic_DNA"/>
</dbReference>
<protein>
    <submittedName>
        <fullName evidence="6">PAS fold family</fullName>
    </submittedName>
</protein>
<keyword evidence="2" id="KW-1133">Transmembrane helix</keyword>
<dbReference type="PROSITE" id="PS50112">
    <property type="entry name" value="PAS"/>
    <property type="match status" value="1"/>
</dbReference>
<dbReference type="InterPro" id="IPR029787">
    <property type="entry name" value="Nucleotide_cyclase"/>
</dbReference>
<dbReference type="SMART" id="SM00267">
    <property type="entry name" value="GGDEF"/>
    <property type="match status" value="1"/>
</dbReference>
<evidence type="ECO:0000259" key="5">
    <source>
        <dbReference type="PROSITE" id="PS50887"/>
    </source>
</evidence>
<feature type="transmembrane region" description="Helical" evidence="2">
    <location>
        <begin position="68"/>
        <end position="92"/>
    </location>
</feature>
<feature type="region of interest" description="Disordered" evidence="1">
    <location>
        <begin position="723"/>
        <end position="749"/>
    </location>
</feature>
<evidence type="ECO:0000256" key="1">
    <source>
        <dbReference type="SAM" id="MobiDB-lite"/>
    </source>
</evidence>
<feature type="transmembrane region" description="Helical" evidence="2">
    <location>
        <begin position="197"/>
        <end position="216"/>
    </location>
</feature>
<dbReference type="InterPro" id="IPR000014">
    <property type="entry name" value="PAS"/>
</dbReference>
<dbReference type="CDD" id="cd00130">
    <property type="entry name" value="PAS"/>
    <property type="match status" value="1"/>
</dbReference>
<keyword evidence="2" id="KW-0812">Transmembrane</keyword>
<dbReference type="PROSITE" id="PS50887">
    <property type="entry name" value="GGDEF"/>
    <property type="match status" value="1"/>
</dbReference>
<feature type="domain" description="PAC" evidence="4">
    <location>
        <begin position="344"/>
        <end position="396"/>
    </location>
</feature>
<accession>A0A081C9U5</accession>
<dbReference type="Gene3D" id="3.30.450.40">
    <property type="match status" value="1"/>
</dbReference>
<feature type="domain" description="PAS" evidence="3">
    <location>
        <begin position="268"/>
        <end position="339"/>
    </location>
</feature>
<dbReference type="HOGENOM" id="CLU_371187_0_0_0"/>
<feature type="transmembrane region" description="Helical" evidence="2">
    <location>
        <begin position="34"/>
        <end position="56"/>
    </location>
</feature>
<evidence type="ECO:0000259" key="3">
    <source>
        <dbReference type="PROSITE" id="PS50112"/>
    </source>
</evidence>
<name>A0A081C9U5_VECG1</name>
<keyword evidence="2" id="KW-0472">Membrane</keyword>
<sequence>MKTYNILSWRPFEWILGGLFLLGFYFLSQFSYLLFHSLVEICSILVAGGIFMVAWNSRHIAKNPYIEFLGISYLFIAILDILHTFTYTGMGIFPQSDSNLPTQFWIAARYMESCSLLLAFVFLRRTFNPISVIFGYVSGTMVIIFAGFWSLFPDCFLEGIGLTNFKRFSEYLICTLFLSVMFLLIKKRQTFENSVWRLMLFSMALKVMSELAFTLYTDVYGFSNLLGHFLKLLSFYLLYWAIIATSLKRPYDVLFQNLKQSEQQLRAEYDRAQMYLDIVGVMLVALNREGNITLINKKGAELLGYEEKELLGKHWFTLAIPAHERARIEQTFQHILVGDVQSAEYVENLVLTKQGEERLIGWHNAFIRDQHQQIIGTLSSGEDLTERKQIEHSLRLAMQEQEQRAFEFELLNYMNNTLQTCRTEQETYPVLVEVCQKILPGSTGTVCLLRESQLSIVAHWGSVAPSQTAFDVKECAALQQYSSANPSIFPCQAQTCTRVPFLRNSDQRCLALKSPQGILGILHFSCPSSQHNDGHEKKEAIISQLAEQYALSLANLRLREQLKIEAIRDPLTGLYNRRYMEISLKREWARAERHNHAVTIIMLDIDHFKIFNDTYGHEVGDIVLRELGALLQRHVRTEDIACRYGGEEFLLILPEVILEVAKYRAEELRVLVHELGITYQGNVLPVSVSIGVAVFPQHGHDLKQVIYAADLALYRAKKEGRDRVAAASYPPGPPEFYDRPASNLPLFQE</sequence>
<feature type="transmembrane region" description="Helical" evidence="2">
    <location>
        <begin position="168"/>
        <end position="185"/>
    </location>
</feature>
<dbReference type="CDD" id="cd01949">
    <property type="entry name" value="GGDEF"/>
    <property type="match status" value="1"/>
</dbReference>
<feature type="transmembrane region" description="Helical" evidence="2">
    <location>
        <begin position="130"/>
        <end position="152"/>
    </location>
</feature>
<evidence type="ECO:0000313" key="7">
    <source>
        <dbReference type="Proteomes" id="UP000030661"/>
    </source>
</evidence>
<feature type="transmembrane region" description="Helical" evidence="2">
    <location>
        <begin position="104"/>
        <end position="123"/>
    </location>
</feature>
<dbReference type="GO" id="GO:0005886">
    <property type="term" value="C:plasma membrane"/>
    <property type="evidence" value="ECO:0007669"/>
    <property type="project" value="TreeGrafter"/>
</dbReference>
<dbReference type="Gene3D" id="3.30.70.270">
    <property type="match status" value="1"/>
</dbReference>
<evidence type="ECO:0000259" key="4">
    <source>
        <dbReference type="PROSITE" id="PS50113"/>
    </source>
</evidence>
<dbReference type="Gene3D" id="3.30.450.20">
    <property type="entry name" value="PAS domain"/>
    <property type="match status" value="1"/>
</dbReference>
<dbReference type="AlphaFoldDB" id="A0A081C9U5"/>
<proteinExistence type="predicted"/>
<dbReference type="InterPro" id="IPR043128">
    <property type="entry name" value="Rev_trsase/Diguanyl_cyclase"/>
</dbReference>
<dbReference type="InterPro" id="IPR035965">
    <property type="entry name" value="PAS-like_dom_sf"/>
</dbReference>
<organism evidence="6">
    <name type="scientific">Vecturithrix granuli</name>
    <dbReference type="NCBI Taxonomy" id="1499967"/>
    <lineage>
        <taxon>Bacteria</taxon>
        <taxon>Candidatus Moduliflexota</taxon>
        <taxon>Candidatus Vecturitrichia</taxon>
        <taxon>Candidatus Vecturitrichales</taxon>
        <taxon>Candidatus Vecturitrichaceae</taxon>
        <taxon>Candidatus Vecturithrix</taxon>
    </lineage>
</organism>
<dbReference type="InterPro" id="IPR013656">
    <property type="entry name" value="PAS_4"/>
</dbReference>
<dbReference type="NCBIfam" id="TIGR00254">
    <property type="entry name" value="GGDEF"/>
    <property type="match status" value="1"/>
</dbReference>
<dbReference type="Pfam" id="PF17159">
    <property type="entry name" value="MASE3"/>
    <property type="match status" value="1"/>
</dbReference>
<feature type="transmembrane region" description="Helical" evidence="2">
    <location>
        <begin position="12"/>
        <end position="28"/>
    </location>
</feature>
<dbReference type="InterPro" id="IPR000160">
    <property type="entry name" value="GGDEF_dom"/>
</dbReference>
<dbReference type="PROSITE" id="PS50113">
    <property type="entry name" value="PAC"/>
    <property type="match status" value="1"/>
</dbReference>
<dbReference type="InterPro" id="IPR000700">
    <property type="entry name" value="PAS-assoc_C"/>
</dbReference>
<dbReference type="Proteomes" id="UP000030661">
    <property type="component" value="Unassembled WGS sequence"/>
</dbReference>
<dbReference type="PANTHER" id="PTHR45138">
    <property type="entry name" value="REGULATORY COMPONENTS OF SENSORY TRANSDUCTION SYSTEM"/>
    <property type="match status" value="1"/>
</dbReference>
<dbReference type="eggNOG" id="COG3706">
    <property type="taxonomic scope" value="Bacteria"/>
</dbReference>
<dbReference type="InterPro" id="IPR029016">
    <property type="entry name" value="GAF-like_dom_sf"/>
</dbReference>